<dbReference type="EMBL" id="PRDL01000001">
    <property type="protein sequence ID" value="MBE8717846.1"/>
    <property type="molecule type" value="Genomic_DNA"/>
</dbReference>
<organism evidence="1 2">
    <name type="scientific">Cellvibrio polysaccharolyticus</name>
    <dbReference type="NCBI Taxonomy" id="2082724"/>
    <lineage>
        <taxon>Bacteria</taxon>
        <taxon>Pseudomonadati</taxon>
        <taxon>Pseudomonadota</taxon>
        <taxon>Gammaproteobacteria</taxon>
        <taxon>Cellvibrionales</taxon>
        <taxon>Cellvibrionaceae</taxon>
        <taxon>Cellvibrio</taxon>
    </lineage>
</organism>
<sequence>MMLKLAIGVASVFIGWMLAQVTGLVKDWSKARKIKVLLLEELRDIDREIERVITSFSRDLQLYGAKGIDNSACIGITNYIFSNYYKDALLSLNQNQRISYQLIHSLIRRLNESLDNIRCLTIEIQKHHQKNGTTEETDNLRKEWGEMIKAEYINAAAIRWHTRFHLEHQSNPDLSLMTEFHKNYLKFLEAAQEEANRLIDSGTKIDITKFEEIYSSSFFDEQ</sequence>
<reference evidence="1" key="1">
    <citation type="submission" date="2018-07" db="EMBL/GenBank/DDBJ databases">
        <title>Genome assembly of strain Ka43.</title>
        <authorList>
            <person name="Kukolya J."/>
            <person name="Nagy I."/>
            <person name="Horvath B."/>
            <person name="Toth A."/>
        </authorList>
    </citation>
    <scope>NUCLEOTIDE SEQUENCE</scope>
    <source>
        <strain evidence="1">KB43</strain>
    </source>
</reference>
<name>A0A928V6K9_9GAMM</name>
<dbReference type="Proteomes" id="UP000652567">
    <property type="component" value="Unassembled WGS sequence"/>
</dbReference>
<protein>
    <submittedName>
        <fullName evidence="1">Uncharacterized protein</fullName>
    </submittedName>
</protein>
<keyword evidence="2" id="KW-1185">Reference proteome</keyword>
<proteinExistence type="predicted"/>
<evidence type="ECO:0000313" key="1">
    <source>
        <dbReference type="EMBL" id="MBE8717846.1"/>
    </source>
</evidence>
<evidence type="ECO:0000313" key="2">
    <source>
        <dbReference type="Proteomes" id="UP000652567"/>
    </source>
</evidence>
<comment type="caution">
    <text evidence="1">The sequence shown here is derived from an EMBL/GenBank/DDBJ whole genome shotgun (WGS) entry which is preliminary data.</text>
</comment>
<dbReference type="AlphaFoldDB" id="A0A928V6K9"/>
<accession>A0A928V6K9</accession>
<gene>
    <name evidence="1" type="ORF">C4F51_11685</name>
</gene>